<dbReference type="PANTHER" id="PTHR44942:SF4">
    <property type="entry name" value="METHYLTRANSFERASE TYPE 11 DOMAIN-CONTAINING PROTEIN"/>
    <property type="match status" value="1"/>
</dbReference>
<dbReference type="SUPFAM" id="SSF53335">
    <property type="entry name" value="S-adenosyl-L-methionine-dependent methyltransferases"/>
    <property type="match status" value="1"/>
</dbReference>
<comment type="caution">
    <text evidence="5">The sequence shown here is derived from an EMBL/GenBank/DDBJ whole genome shotgun (WGS) entry which is preliminary data.</text>
</comment>
<dbReference type="InterPro" id="IPR013216">
    <property type="entry name" value="Methyltransf_11"/>
</dbReference>
<evidence type="ECO:0000313" key="6">
    <source>
        <dbReference type="Proteomes" id="UP000239434"/>
    </source>
</evidence>
<keyword evidence="2 5" id="KW-0489">Methyltransferase</keyword>
<evidence type="ECO:0000259" key="4">
    <source>
        <dbReference type="Pfam" id="PF08241"/>
    </source>
</evidence>
<dbReference type="Gene3D" id="3.40.50.150">
    <property type="entry name" value="Vaccinia Virus protein VP39"/>
    <property type="match status" value="1"/>
</dbReference>
<dbReference type="EMBL" id="PVBR01000001">
    <property type="protein sequence ID" value="PRD45874.1"/>
    <property type="molecule type" value="Genomic_DNA"/>
</dbReference>
<sequence length="277" mass="31173">MMDAMNPGKENIPLKINPELGRSIFGTNAQAYHQARPGYPARVFEILQTTCGADVDVFEIGPGTGQATEPLLDYGCRVTAIEPDERLAAFLDVRLKKHAARLTIDRHPFEDIELPAGSFELGIAAMSLHWLSPEIALAKAFRLLRSGGKWAMWWTVFGDPDDMDDFQRQTQSLFKKIGAQSFTPVAGWTPFALERDKRLAELEKASFTETVYEKVRWSPVLSTRQVLELTATFSPVARLPEIERVCFLDDIARIAEREFNGSVRRNFVTAIYTAHKP</sequence>
<keyword evidence="6" id="KW-1185">Reference proteome</keyword>
<accession>A0A2S9IZE7</accession>
<reference evidence="5 6" key="1">
    <citation type="submission" date="2018-02" db="EMBL/GenBank/DDBJ databases">
        <title>The draft genome of Phyllobacterium sp. 1N-3.</title>
        <authorList>
            <person name="Liu L."/>
            <person name="Li L."/>
            <person name="Zhang X."/>
            <person name="Wang T."/>
            <person name="Liang L."/>
        </authorList>
    </citation>
    <scope>NUCLEOTIDE SEQUENCE [LARGE SCALE GENOMIC DNA]</scope>
    <source>
        <strain evidence="5 6">1N-3</strain>
    </source>
</reference>
<organism evidence="5 6">
    <name type="scientific">Phyllobacterium phragmitis</name>
    <dbReference type="NCBI Taxonomy" id="2670329"/>
    <lineage>
        <taxon>Bacteria</taxon>
        <taxon>Pseudomonadati</taxon>
        <taxon>Pseudomonadota</taxon>
        <taxon>Alphaproteobacteria</taxon>
        <taxon>Hyphomicrobiales</taxon>
        <taxon>Phyllobacteriaceae</taxon>
        <taxon>Phyllobacterium</taxon>
    </lineage>
</organism>
<evidence type="ECO:0000256" key="1">
    <source>
        <dbReference type="ARBA" id="ARBA00008361"/>
    </source>
</evidence>
<dbReference type="Proteomes" id="UP000239434">
    <property type="component" value="Unassembled WGS sequence"/>
</dbReference>
<proteinExistence type="inferred from homology"/>
<evidence type="ECO:0000256" key="3">
    <source>
        <dbReference type="ARBA" id="ARBA00022679"/>
    </source>
</evidence>
<dbReference type="InterPro" id="IPR029063">
    <property type="entry name" value="SAM-dependent_MTases_sf"/>
</dbReference>
<dbReference type="CDD" id="cd02440">
    <property type="entry name" value="AdoMet_MTases"/>
    <property type="match status" value="1"/>
</dbReference>
<dbReference type="InterPro" id="IPR051052">
    <property type="entry name" value="Diverse_substrate_MTase"/>
</dbReference>
<comment type="similarity">
    <text evidence="1">Belongs to the methyltransferase superfamily.</text>
</comment>
<feature type="domain" description="Methyltransferase type 11" evidence="4">
    <location>
        <begin position="59"/>
        <end position="150"/>
    </location>
</feature>
<gene>
    <name evidence="5" type="ORF">C5748_01700</name>
</gene>
<evidence type="ECO:0000256" key="2">
    <source>
        <dbReference type="ARBA" id="ARBA00022603"/>
    </source>
</evidence>
<name>A0A2S9IZE7_9HYPH</name>
<keyword evidence="3 5" id="KW-0808">Transferase</keyword>
<dbReference type="Pfam" id="PF08241">
    <property type="entry name" value="Methyltransf_11"/>
    <property type="match status" value="1"/>
</dbReference>
<protein>
    <submittedName>
        <fullName evidence="5">SAM-dependent methyltransferase</fullName>
    </submittedName>
</protein>
<evidence type="ECO:0000313" key="5">
    <source>
        <dbReference type="EMBL" id="PRD45874.1"/>
    </source>
</evidence>
<dbReference type="PANTHER" id="PTHR44942">
    <property type="entry name" value="METHYLTRANSF_11 DOMAIN-CONTAINING PROTEIN"/>
    <property type="match status" value="1"/>
</dbReference>
<dbReference type="GO" id="GO:0008757">
    <property type="term" value="F:S-adenosylmethionine-dependent methyltransferase activity"/>
    <property type="evidence" value="ECO:0007669"/>
    <property type="project" value="InterPro"/>
</dbReference>
<dbReference type="GO" id="GO:0032259">
    <property type="term" value="P:methylation"/>
    <property type="evidence" value="ECO:0007669"/>
    <property type="project" value="UniProtKB-KW"/>
</dbReference>
<dbReference type="AlphaFoldDB" id="A0A2S9IZE7"/>